<accession>A0A109W468</accession>
<protein>
    <submittedName>
        <fullName evidence="2">Uncharacterized protein</fullName>
    </submittedName>
</protein>
<dbReference type="RefSeq" id="WP_062252167.1">
    <property type="nucleotide sequence ID" value="NZ_CP014229.1"/>
</dbReference>
<keyword evidence="1" id="KW-0175">Coiled coil</keyword>
<dbReference type="AlphaFoldDB" id="A0A109W468"/>
<reference evidence="3" key="1">
    <citation type="submission" date="2016-02" db="EMBL/GenBank/DDBJ databases">
        <authorList>
            <person name="Holder M.E."/>
            <person name="Ajami N.J."/>
            <person name="Petrosino J.F."/>
        </authorList>
    </citation>
    <scope>NUCLEOTIDE SEQUENCE [LARGE SCALE GENOMIC DNA]</scope>
    <source>
        <strain evidence="3">CCUG 45958</strain>
    </source>
</reference>
<dbReference type="Proteomes" id="UP000069241">
    <property type="component" value="Chromosome"/>
</dbReference>
<dbReference type="KEGG" id="dfi:AXF13_06845"/>
<feature type="coiled-coil region" evidence="1">
    <location>
        <begin position="8"/>
        <end position="35"/>
    </location>
</feature>
<proteinExistence type="predicted"/>
<dbReference type="EMBL" id="CP014229">
    <property type="protein sequence ID" value="AMD89853.1"/>
    <property type="molecule type" value="Genomic_DNA"/>
</dbReference>
<organism evidence="2 3">
    <name type="scientific">Desulfovibrio fairfieldensis</name>
    <dbReference type="NCBI Taxonomy" id="44742"/>
    <lineage>
        <taxon>Bacteria</taxon>
        <taxon>Pseudomonadati</taxon>
        <taxon>Thermodesulfobacteriota</taxon>
        <taxon>Desulfovibrionia</taxon>
        <taxon>Desulfovibrionales</taxon>
        <taxon>Desulfovibrionaceae</taxon>
        <taxon>Desulfovibrio</taxon>
    </lineage>
</organism>
<evidence type="ECO:0000313" key="3">
    <source>
        <dbReference type="Proteomes" id="UP000069241"/>
    </source>
</evidence>
<dbReference type="STRING" id="44742.AXF13_06845"/>
<sequence>MTNSPDVVIATIDELLRLRAENERLERELVRAIEVMECLLAGKPGGVYFQKYQGGLQIALRSAQRALSGAARKAVKEALNAQN</sequence>
<keyword evidence="3" id="KW-1185">Reference proteome</keyword>
<gene>
    <name evidence="2" type="ORF">AXF13_06845</name>
</gene>
<name>A0A109W468_9BACT</name>
<evidence type="ECO:0000256" key="1">
    <source>
        <dbReference type="SAM" id="Coils"/>
    </source>
</evidence>
<evidence type="ECO:0000313" key="2">
    <source>
        <dbReference type="EMBL" id="AMD89853.1"/>
    </source>
</evidence>